<dbReference type="EMBL" id="LAZR01010832">
    <property type="protein sequence ID" value="KKM64803.1"/>
    <property type="molecule type" value="Genomic_DNA"/>
</dbReference>
<sequence>MKCAIVKGWVYYRNPLRAFRFLELWKQKVIVINLLKWSFTIIWYKKEV</sequence>
<protein>
    <submittedName>
        <fullName evidence="1">Uncharacterized protein</fullName>
    </submittedName>
</protein>
<proteinExistence type="predicted"/>
<evidence type="ECO:0000313" key="1">
    <source>
        <dbReference type="EMBL" id="KKM64803.1"/>
    </source>
</evidence>
<gene>
    <name evidence="1" type="ORF">LCGC14_1497700</name>
</gene>
<organism evidence="1">
    <name type="scientific">marine sediment metagenome</name>
    <dbReference type="NCBI Taxonomy" id="412755"/>
    <lineage>
        <taxon>unclassified sequences</taxon>
        <taxon>metagenomes</taxon>
        <taxon>ecological metagenomes</taxon>
    </lineage>
</organism>
<comment type="caution">
    <text evidence="1">The sequence shown here is derived from an EMBL/GenBank/DDBJ whole genome shotgun (WGS) entry which is preliminary data.</text>
</comment>
<dbReference type="AlphaFoldDB" id="A0A0F9J5L3"/>
<accession>A0A0F9J5L3</accession>
<reference evidence="1" key="1">
    <citation type="journal article" date="2015" name="Nature">
        <title>Complex archaea that bridge the gap between prokaryotes and eukaryotes.</title>
        <authorList>
            <person name="Spang A."/>
            <person name="Saw J.H."/>
            <person name="Jorgensen S.L."/>
            <person name="Zaremba-Niedzwiedzka K."/>
            <person name="Martijn J."/>
            <person name="Lind A.E."/>
            <person name="van Eijk R."/>
            <person name="Schleper C."/>
            <person name="Guy L."/>
            <person name="Ettema T.J."/>
        </authorList>
    </citation>
    <scope>NUCLEOTIDE SEQUENCE</scope>
</reference>
<name>A0A0F9J5L3_9ZZZZ</name>